<keyword evidence="1" id="KW-0547">Nucleotide-binding</keyword>
<dbReference type="GeneID" id="113863706"/>
<reference evidence="3" key="1">
    <citation type="journal article" date="2019" name="Toxins">
        <title>Detection of Abrin-Like and Prepropulchellin-Like Toxin Genes and Transcripts Using Whole Genome Sequencing and Full-Length Transcript Sequencing of Abrus precatorius.</title>
        <authorList>
            <person name="Hovde B.T."/>
            <person name="Daligault H.E."/>
            <person name="Hanschen E.R."/>
            <person name="Kunde Y.A."/>
            <person name="Johnson M.B."/>
            <person name="Starkenburg S.R."/>
            <person name="Johnson S.L."/>
        </authorList>
    </citation>
    <scope>NUCLEOTIDE SEQUENCE [LARGE SCALE GENOMIC DNA]</scope>
</reference>
<dbReference type="PRINTS" id="PR00301">
    <property type="entry name" value="HEATSHOCK70"/>
</dbReference>
<dbReference type="Gene3D" id="2.60.34.10">
    <property type="entry name" value="Substrate Binding Domain Of DNAk, Chain A, domain 1"/>
    <property type="match status" value="1"/>
</dbReference>
<dbReference type="Gene3D" id="3.90.640.10">
    <property type="entry name" value="Actin, Chain A, domain 4"/>
    <property type="match status" value="1"/>
</dbReference>
<dbReference type="AlphaFoldDB" id="A0A8B8LAC7"/>
<dbReference type="FunFam" id="3.30.420.40:FF:000026">
    <property type="entry name" value="Heat shock protein 70"/>
    <property type="match status" value="1"/>
</dbReference>
<reference evidence="4" key="2">
    <citation type="submission" date="2025-08" db="UniProtKB">
        <authorList>
            <consortium name="RefSeq"/>
        </authorList>
    </citation>
    <scope>IDENTIFICATION</scope>
    <source>
        <tissue evidence="4">Young leaves</tissue>
    </source>
</reference>
<dbReference type="PROSITE" id="PS01036">
    <property type="entry name" value="HSP70_3"/>
    <property type="match status" value="1"/>
</dbReference>
<dbReference type="GO" id="GO:0140662">
    <property type="term" value="F:ATP-dependent protein folding chaperone"/>
    <property type="evidence" value="ECO:0007669"/>
    <property type="project" value="InterPro"/>
</dbReference>
<dbReference type="InterPro" id="IPR018181">
    <property type="entry name" value="Heat_shock_70_CS"/>
</dbReference>
<keyword evidence="3" id="KW-1185">Reference proteome</keyword>
<dbReference type="GO" id="GO:0005524">
    <property type="term" value="F:ATP binding"/>
    <property type="evidence" value="ECO:0007669"/>
    <property type="project" value="UniProtKB-KW"/>
</dbReference>
<dbReference type="SUPFAM" id="SSF100920">
    <property type="entry name" value="Heat shock protein 70kD (HSP70), peptide-binding domain"/>
    <property type="match status" value="1"/>
</dbReference>
<evidence type="ECO:0000256" key="1">
    <source>
        <dbReference type="ARBA" id="ARBA00022741"/>
    </source>
</evidence>
<accession>A0A8B8LAC7</accession>
<organism evidence="3 4">
    <name type="scientific">Abrus precatorius</name>
    <name type="common">Indian licorice</name>
    <name type="synonym">Glycine abrus</name>
    <dbReference type="NCBI Taxonomy" id="3816"/>
    <lineage>
        <taxon>Eukaryota</taxon>
        <taxon>Viridiplantae</taxon>
        <taxon>Streptophyta</taxon>
        <taxon>Embryophyta</taxon>
        <taxon>Tracheophyta</taxon>
        <taxon>Spermatophyta</taxon>
        <taxon>Magnoliopsida</taxon>
        <taxon>eudicotyledons</taxon>
        <taxon>Gunneridae</taxon>
        <taxon>Pentapetalae</taxon>
        <taxon>rosids</taxon>
        <taxon>fabids</taxon>
        <taxon>Fabales</taxon>
        <taxon>Fabaceae</taxon>
        <taxon>Papilionoideae</taxon>
        <taxon>50 kb inversion clade</taxon>
        <taxon>NPAAA clade</taxon>
        <taxon>indigoferoid/millettioid clade</taxon>
        <taxon>Abreae</taxon>
        <taxon>Abrus</taxon>
    </lineage>
</organism>
<dbReference type="OrthoDB" id="3789372at2759"/>
<dbReference type="InterPro" id="IPR013126">
    <property type="entry name" value="Hsp_70_fam"/>
</dbReference>
<dbReference type="PANTHER" id="PTHR19375">
    <property type="entry name" value="HEAT SHOCK PROTEIN 70KDA"/>
    <property type="match status" value="1"/>
</dbReference>
<dbReference type="KEGG" id="aprc:113863706"/>
<dbReference type="InterPro" id="IPR029047">
    <property type="entry name" value="HSP70_peptide-bd_sf"/>
</dbReference>
<dbReference type="Proteomes" id="UP000694853">
    <property type="component" value="Unplaced"/>
</dbReference>
<sequence length="453" mass="50175">MSMRKGKAIGIDLGTSYSCVAVWQNNKVEVIPNEQGNRTTPSCVAFTQTQRLWGDAAMNHRTKNPHNTVFDAKRLIGRRFSDKSVQQDMKLWPFKVVSASRDKPMIAVTYKGEEKRFAPEEISSMVLLKMKEIAEAYLGHSVRDAVITVPAYFNNSQKQATKNAGKIVCLNVLRMINEPTAAAIAYGLGKKGLREGEKNVLVFDLGGGTFDVSLVMIDEGKFNVKATVGDAHLGGVDFDNRLVNHLVGVFKEKHKKDMSENAKALEKLRSACERAKRILTWSSETSIELDSLYEGVDLYATLTREKFEELNEDLFIKCMQIVEKCLVDAKVDKTQVHEIVLVGGSSRIPKVQQLLKDKFSVSGRVKELCNSINPDESVAYGAAVQAAILNGEGDKKIQELLLLDVMPFSLEVDTGGGVMSVLIPKNTVIPVKKERVFSTSSDNQKCILVKVLE</sequence>
<dbReference type="Gene3D" id="3.30.30.30">
    <property type="match status" value="1"/>
</dbReference>
<dbReference type="SUPFAM" id="SSF53067">
    <property type="entry name" value="Actin-like ATPase domain"/>
    <property type="match status" value="2"/>
</dbReference>
<dbReference type="Pfam" id="PF00012">
    <property type="entry name" value="HSP70"/>
    <property type="match status" value="1"/>
</dbReference>
<protein>
    <submittedName>
        <fullName evidence="4">Heat shock 70 kDa protein-like</fullName>
    </submittedName>
</protein>
<name>A0A8B8LAC7_ABRPR</name>
<dbReference type="RefSeq" id="XP_027353185.1">
    <property type="nucleotide sequence ID" value="XM_027497384.1"/>
</dbReference>
<gene>
    <name evidence="4" type="primary">LOC113863706</name>
</gene>
<evidence type="ECO:0000256" key="2">
    <source>
        <dbReference type="ARBA" id="ARBA00022840"/>
    </source>
</evidence>
<evidence type="ECO:0000313" key="4">
    <source>
        <dbReference type="RefSeq" id="XP_027353185.1"/>
    </source>
</evidence>
<dbReference type="PROSITE" id="PS00329">
    <property type="entry name" value="HSP70_2"/>
    <property type="match status" value="1"/>
</dbReference>
<dbReference type="Gene3D" id="3.30.420.40">
    <property type="match status" value="2"/>
</dbReference>
<keyword evidence="2" id="KW-0067">ATP-binding</keyword>
<dbReference type="PROSITE" id="PS00297">
    <property type="entry name" value="HSP70_1"/>
    <property type="match status" value="1"/>
</dbReference>
<dbReference type="InterPro" id="IPR043129">
    <property type="entry name" value="ATPase_NBD"/>
</dbReference>
<dbReference type="FunFam" id="3.90.640.10:FF:000002">
    <property type="entry name" value="Heat shock 70 kDa"/>
    <property type="match status" value="1"/>
</dbReference>
<proteinExistence type="predicted"/>
<evidence type="ECO:0000313" key="3">
    <source>
        <dbReference type="Proteomes" id="UP000694853"/>
    </source>
</evidence>
<dbReference type="FunFam" id="3.30.30.30:FF:000001">
    <property type="entry name" value="heat shock 70 kDa protein-like"/>
    <property type="match status" value="1"/>
</dbReference>